<dbReference type="InterPro" id="IPR012902">
    <property type="entry name" value="N_methyl_site"/>
</dbReference>
<keyword evidence="1" id="KW-0812">Transmembrane</keyword>
<feature type="transmembrane region" description="Helical" evidence="1">
    <location>
        <begin position="12"/>
        <end position="35"/>
    </location>
</feature>
<dbReference type="Gene3D" id="3.30.700.10">
    <property type="entry name" value="Glycoprotein, Type 4 Pilin"/>
    <property type="match status" value="1"/>
</dbReference>
<accession>A0A517TDQ1</accession>
<dbReference type="SUPFAM" id="SSF54523">
    <property type="entry name" value="Pili subunits"/>
    <property type="match status" value="1"/>
</dbReference>
<dbReference type="Proteomes" id="UP000319976">
    <property type="component" value="Chromosome"/>
</dbReference>
<feature type="domain" description="DUF1559" evidence="2">
    <location>
        <begin position="36"/>
        <end position="293"/>
    </location>
</feature>
<dbReference type="InterPro" id="IPR011453">
    <property type="entry name" value="DUF1559"/>
</dbReference>
<protein>
    <recommendedName>
        <fullName evidence="2">DUF1559 domain-containing protein</fullName>
    </recommendedName>
</protein>
<reference evidence="3 4" key="1">
    <citation type="submission" date="2019-02" db="EMBL/GenBank/DDBJ databases">
        <title>Deep-cultivation of Planctomycetes and their phenomic and genomic characterization uncovers novel biology.</title>
        <authorList>
            <person name="Wiegand S."/>
            <person name="Jogler M."/>
            <person name="Boedeker C."/>
            <person name="Pinto D."/>
            <person name="Vollmers J."/>
            <person name="Rivas-Marin E."/>
            <person name="Kohn T."/>
            <person name="Peeters S.H."/>
            <person name="Heuer A."/>
            <person name="Rast P."/>
            <person name="Oberbeckmann S."/>
            <person name="Bunk B."/>
            <person name="Jeske O."/>
            <person name="Meyerdierks A."/>
            <person name="Storesund J.E."/>
            <person name="Kallscheuer N."/>
            <person name="Luecker S."/>
            <person name="Lage O.M."/>
            <person name="Pohl T."/>
            <person name="Merkel B.J."/>
            <person name="Hornburger P."/>
            <person name="Mueller R.-W."/>
            <person name="Bruemmer F."/>
            <person name="Labrenz M."/>
            <person name="Spormann A.M."/>
            <person name="Op den Camp H."/>
            <person name="Overmann J."/>
            <person name="Amann R."/>
            <person name="Jetten M.S.M."/>
            <person name="Mascher T."/>
            <person name="Medema M.H."/>
            <person name="Devos D.P."/>
            <person name="Kaster A.-K."/>
            <person name="Ovreas L."/>
            <person name="Rohde M."/>
            <person name="Galperin M.Y."/>
            <person name="Jogler C."/>
        </authorList>
    </citation>
    <scope>NUCLEOTIDE SEQUENCE [LARGE SCALE GENOMIC DNA]</scope>
    <source>
        <strain evidence="3 4">V22</strain>
    </source>
</reference>
<dbReference type="NCBIfam" id="TIGR04294">
    <property type="entry name" value="pre_pil_HX9DG"/>
    <property type="match status" value="1"/>
</dbReference>
<dbReference type="KEGG" id="chya:V22_37670"/>
<evidence type="ECO:0000256" key="1">
    <source>
        <dbReference type="SAM" id="Phobius"/>
    </source>
</evidence>
<dbReference type="InterPro" id="IPR027558">
    <property type="entry name" value="Pre_pil_HX9DG_C"/>
</dbReference>
<dbReference type="Pfam" id="PF07963">
    <property type="entry name" value="N_methyl"/>
    <property type="match status" value="1"/>
</dbReference>
<dbReference type="PANTHER" id="PTHR30093:SF2">
    <property type="entry name" value="TYPE II SECRETION SYSTEM PROTEIN H"/>
    <property type="match status" value="1"/>
</dbReference>
<evidence type="ECO:0000313" key="3">
    <source>
        <dbReference type="EMBL" id="QDT66499.1"/>
    </source>
</evidence>
<dbReference type="AlphaFoldDB" id="A0A517TDQ1"/>
<dbReference type="NCBIfam" id="TIGR02532">
    <property type="entry name" value="IV_pilin_GFxxxE"/>
    <property type="match status" value="1"/>
</dbReference>
<keyword evidence="1" id="KW-1133">Transmembrane helix</keyword>
<dbReference type="EMBL" id="CP036316">
    <property type="protein sequence ID" value="QDT66499.1"/>
    <property type="molecule type" value="Genomic_DNA"/>
</dbReference>
<keyword evidence="1" id="KW-0472">Membrane</keyword>
<evidence type="ECO:0000313" key="4">
    <source>
        <dbReference type="Proteomes" id="UP000319976"/>
    </source>
</evidence>
<keyword evidence="4" id="KW-1185">Reference proteome</keyword>
<proteinExistence type="predicted"/>
<dbReference type="Pfam" id="PF07596">
    <property type="entry name" value="SBP_bac_10"/>
    <property type="match status" value="1"/>
</dbReference>
<evidence type="ECO:0000259" key="2">
    <source>
        <dbReference type="Pfam" id="PF07596"/>
    </source>
</evidence>
<gene>
    <name evidence="3" type="ORF">V22_37670</name>
</gene>
<name>A0A517TDQ1_9PLAN</name>
<dbReference type="PANTHER" id="PTHR30093">
    <property type="entry name" value="GENERAL SECRETION PATHWAY PROTEIN G"/>
    <property type="match status" value="1"/>
</dbReference>
<sequence>MHMSNRCHRKAFTLVELLVVIGVIAILIALLLPAVQQAREAARRSKCTNNLKQIGIAIHNYHDVHNSLPFGVGGIASGRRLLQPPTGWQALILPQLEQTAIYNEINFEVAHTDNHFTYGNISQDHVVNSYHCPSATIFRSVSSSENDAYTMHYYGVTGPVGASITGATYDSNNTSHAHGGMAMQGMFHTRGEKLRFRDVTDGLSSTFTIGELSWDDAGVYRHWLRGSEVTTPGGTNAGPTPGVKNIEYAINLFQLGAGSADFNSVSFGSNHVGGANFLFGDGSVTFLSENIDLGTYKSLASINGGEVAAAQ</sequence>
<organism evidence="3 4">
    <name type="scientific">Calycomorphotria hydatis</name>
    <dbReference type="NCBI Taxonomy" id="2528027"/>
    <lineage>
        <taxon>Bacteria</taxon>
        <taxon>Pseudomonadati</taxon>
        <taxon>Planctomycetota</taxon>
        <taxon>Planctomycetia</taxon>
        <taxon>Planctomycetales</taxon>
        <taxon>Planctomycetaceae</taxon>
        <taxon>Calycomorphotria</taxon>
    </lineage>
</organism>
<dbReference type="InterPro" id="IPR045584">
    <property type="entry name" value="Pilin-like"/>
</dbReference>